<sequence>MIYTTGTIAISGNTLTGTGTNFTAAGSLIRNGCTVIAMTSPVQVFQITTIGSATSLTVTPAANPTVPAGTRFAILLSDSLSVDGLAQDIAETFTMYQRYMSGFADVMNGTSDVTITINGTVVTVPGQKSLAKKGDNSDITSLSGLKTALSIEQGGTGAKNAADARTKLGLGNSATRDVDSQFSPGSAYLNGAAVMAQCHRDYRNIGPYDAISQYPLGMSFGIQLGGSGWGGGSGADTYTGMLTLRGWHDFSAGGYVSWQLASTSQGLKYRQGNGTIQGNANVGFSTTHTIYSTQNTTKASDGTLKAASPIARIVKSQEENQRTDVDEVGFTWCGCGTANAEAEGIKISRLDVGVYVLIGSAGLASEGWQLLPPMDPGGMGELGVVEAEQTESGGLTIRLFKRKYMLSDEGEIVKTKGAPMDVPANSWIDVRLDMPEDSIWKTRASEASLELTEQPGDIQP</sequence>
<evidence type="ECO:0000313" key="2">
    <source>
        <dbReference type="EMBL" id="NGE60602.1"/>
    </source>
</evidence>
<accession>A0A6G4LJK1</accession>
<dbReference type="Pfam" id="PF25670">
    <property type="entry name" value="Phage_tail_C_2"/>
    <property type="match status" value="1"/>
</dbReference>
<reference evidence="2" key="1">
    <citation type="submission" date="2020-02" db="EMBL/GenBank/DDBJ databases">
        <title>WGS of Carbapenem-Resistant Entrobacteriaceae.</title>
        <authorList>
            <person name="Tokajian S."/>
            <person name="El Chaar M."/>
            <person name="El Khoury M."/>
        </authorList>
    </citation>
    <scope>NUCLEOTIDE SEQUENCE</scope>
    <source>
        <strain evidence="2">EHM_24</strain>
    </source>
</reference>
<dbReference type="AlphaFoldDB" id="A0A6G4LJK1"/>
<name>A0A6G4LJK1_9ENTR</name>
<dbReference type="RefSeq" id="WP_059468795.1">
    <property type="nucleotide sequence ID" value="NZ_CP045611.1"/>
</dbReference>
<dbReference type="InterPro" id="IPR058008">
    <property type="entry name" value="Gp26_C"/>
</dbReference>
<evidence type="ECO:0000259" key="1">
    <source>
        <dbReference type="Pfam" id="PF25670"/>
    </source>
</evidence>
<dbReference type="EMBL" id="JAAJSZ010000006">
    <property type="protein sequence ID" value="NGE60602.1"/>
    <property type="molecule type" value="Genomic_DNA"/>
</dbReference>
<feature type="domain" description="Phage tail protein C-terminal" evidence="1">
    <location>
        <begin position="295"/>
        <end position="436"/>
    </location>
</feature>
<organism evidence="2">
    <name type="scientific">Enterobacter hormaechei</name>
    <dbReference type="NCBI Taxonomy" id="158836"/>
    <lineage>
        <taxon>Bacteria</taxon>
        <taxon>Pseudomonadati</taxon>
        <taxon>Pseudomonadota</taxon>
        <taxon>Gammaproteobacteria</taxon>
        <taxon>Enterobacterales</taxon>
        <taxon>Enterobacteriaceae</taxon>
        <taxon>Enterobacter</taxon>
        <taxon>Enterobacter cloacae complex</taxon>
    </lineage>
</organism>
<gene>
    <name evidence="2" type="ORF">G5638_15865</name>
</gene>
<protein>
    <submittedName>
        <fullName evidence="2">Phage tail protein</fullName>
    </submittedName>
</protein>
<comment type="caution">
    <text evidence="2">The sequence shown here is derived from an EMBL/GenBank/DDBJ whole genome shotgun (WGS) entry which is preliminary data.</text>
</comment>
<proteinExistence type="predicted"/>